<dbReference type="Proteomes" id="UP001321760">
    <property type="component" value="Unassembled WGS sequence"/>
</dbReference>
<evidence type="ECO:0000313" key="3">
    <source>
        <dbReference type="Proteomes" id="UP001321760"/>
    </source>
</evidence>
<organism evidence="2 3">
    <name type="scientific">Podospora aff. communis PSN243</name>
    <dbReference type="NCBI Taxonomy" id="3040156"/>
    <lineage>
        <taxon>Eukaryota</taxon>
        <taxon>Fungi</taxon>
        <taxon>Dikarya</taxon>
        <taxon>Ascomycota</taxon>
        <taxon>Pezizomycotina</taxon>
        <taxon>Sordariomycetes</taxon>
        <taxon>Sordariomycetidae</taxon>
        <taxon>Sordariales</taxon>
        <taxon>Podosporaceae</taxon>
        <taxon>Podospora</taxon>
    </lineage>
</organism>
<protein>
    <submittedName>
        <fullName evidence="2">Uncharacterized protein</fullName>
    </submittedName>
</protein>
<proteinExistence type="predicted"/>
<keyword evidence="3" id="KW-1185">Reference proteome</keyword>
<sequence length="204" mass="22013">MDSGHTYFGDVPDGSFQRIGNTQNYFGNSARDNSTVVYRDADLRQHSNTVNVPLYFTASPGEPGHAYACGCDRQGIQLHLSVQPVWYSTCVNCDAHPPYTGATHRDQLSPGNQAFNASAHFPSQSAYSTGTYYNGMHQRPAPPPGPGTRTNGPGLGIFMVPHDPTARGQPPPHGAPVNRYPSRSLASTGPSQWHSSNYGQRNGP</sequence>
<feature type="region of interest" description="Disordered" evidence="1">
    <location>
        <begin position="130"/>
        <end position="204"/>
    </location>
</feature>
<feature type="compositionally biased region" description="Polar residues" evidence="1">
    <location>
        <begin position="184"/>
        <end position="204"/>
    </location>
</feature>
<reference evidence="2" key="2">
    <citation type="submission" date="2023-05" db="EMBL/GenBank/DDBJ databases">
        <authorList>
            <consortium name="Lawrence Berkeley National Laboratory"/>
            <person name="Steindorff A."/>
            <person name="Hensen N."/>
            <person name="Bonometti L."/>
            <person name="Westerberg I."/>
            <person name="Brannstrom I.O."/>
            <person name="Guillou S."/>
            <person name="Cros-Aarteil S."/>
            <person name="Calhoun S."/>
            <person name="Haridas S."/>
            <person name="Kuo A."/>
            <person name="Mondo S."/>
            <person name="Pangilinan J."/>
            <person name="Riley R."/>
            <person name="Labutti K."/>
            <person name="Andreopoulos B."/>
            <person name="Lipzen A."/>
            <person name="Chen C."/>
            <person name="Yanf M."/>
            <person name="Daum C."/>
            <person name="Ng V."/>
            <person name="Clum A."/>
            <person name="Ohm R."/>
            <person name="Martin F."/>
            <person name="Silar P."/>
            <person name="Natvig D."/>
            <person name="Lalanne C."/>
            <person name="Gautier V."/>
            <person name="Ament-Velasquez S.L."/>
            <person name="Kruys A."/>
            <person name="Hutchinson M.I."/>
            <person name="Powell A.J."/>
            <person name="Barry K."/>
            <person name="Miller A.N."/>
            <person name="Grigoriev I.V."/>
            <person name="Debuchy R."/>
            <person name="Gladieux P."/>
            <person name="Thoren M.H."/>
            <person name="Johannesson H."/>
        </authorList>
    </citation>
    <scope>NUCLEOTIDE SEQUENCE</scope>
    <source>
        <strain evidence="2">PSN243</strain>
    </source>
</reference>
<comment type="caution">
    <text evidence="2">The sequence shown here is derived from an EMBL/GenBank/DDBJ whole genome shotgun (WGS) entry which is preliminary data.</text>
</comment>
<evidence type="ECO:0000256" key="1">
    <source>
        <dbReference type="SAM" id="MobiDB-lite"/>
    </source>
</evidence>
<gene>
    <name evidence="2" type="ORF">QBC34DRAFT_390906</name>
</gene>
<accession>A0AAV9H4K0</accession>
<evidence type="ECO:0000313" key="2">
    <source>
        <dbReference type="EMBL" id="KAK4454831.1"/>
    </source>
</evidence>
<dbReference type="AlphaFoldDB" id="A0AAV9H4K0"/>
<reference evidence="2" key="1">
    <citation type="journal article" date="2023" name="Mol. Phylogenet. Evol.">
        <title>Genome-scale phylogeny and comparative genomics of the fungal order Sordariales.</title>
        <authorList>
            <person name="Hensen N."/>
            <person name="Bonometti L."/>
            <person name="Westerberg I."/>
            <person name="Brannstrom I.O."/>
            <person name="Guillou S."/>
            <person name="Cros-Aarteil S."/>
            <person name="Calhoun S."/>
            <person name="Haridas S."/>
            <person name="Kuo A."/>
            <person name="Mondo S."/>
            <person name="Pangilinan J."/>
            <person name="Riley R."/>
            <person name="LaButti K."/>
            <person name="Andreopoulos B."/>
            <person name="Lipzen A."/>
            <person name="Chen C."/>
            <person name="Yan M."/>
            <person name="Daum C."/>
            <person name="Ng V."/>
            <person name="Clum A."/>
            <person name="Steindorff A."/>
            <person name="Ohm R.A."/>
            <person name="Martin F."/>
            <person name="Silar P."/>
            <person name="Natvig D.O."/>
            <person name="Lalanne C."/>
            <person name="Gautier V."/>
            <person name="Ament-Velasquez S.L."/>
            <person name="Kruys A."/>
            <person name="Hutchinson M.I."/>
            <person name="Powell A.J."/>
            <person name="Barry K."/>
            <person name="Miller A.N."/>
            <person name="Grigoriev I.V."/>
            <person name="Debuchy R."/>
            <person name="Gladieux P."/>
            <person name="Hiltunen Thoren M."/>
            <person name="Johannesson H."/>
        </authorList>
    </citation>
    <scope>NUCLEOTIDE SEQUENCE</scope>
    <source>
        <strain evidence="2">PSN243</strain>
    </source>
</reference>
<dbReference type="EMBL" id="MU865915">
    <property type="protein sequence ID" value="KAK4454831.1"/>
    <property type="molecule type" value="Genomic_DNA"/>
</dbReference>
<name>A0AAV9H4K0_9PEZI</name>